<keyword evidence="6" id="KW-1133">Transmembrane helix</keyword>
<evidence type="ECO:0000256" key="7">
    <source>
        <dbReference type="SAM" id="SignalP"/>
    </source>
</evidence>
<evidence type="ECO:0000256" key="6">
    <source>
        <dbReference type="SAM" id="Phobius"/>
    </source>
</evidence>
<gene>
    <name evidence="9" type="ORF">MUK42_03545</name>
</gene>
<reference evidence="9" key="1">
    <citation type="submission" date="2022-05" db="EMBL/GenBank/DDBJ databases">
        <title>The Musa troglodytarum L. genome provides insights into the mechanism of non-climacteric behaviour and enrichment of carotenoids.</title>
        <authorList>
            <person name="Wang J."/>
        </authorList>
    </citation>
    <scope>NUCLEOTIDE SEQUENCE</scope>
    <source>
        <tissue evidence="9">Leaf</tissue>
    </source>
</reference>
<accession>A0A9E7HIV9</accession>
<evidence type="ECO:0000313" key="10">
    <source>
        <dbReference type="Proteomes" id="UP001055439"/>
    </source>
</evidence>
<dbReference type="OrthoDB" id="911994at2759"/>
<keyword evidence="4" id="KW-0325">Glycoprotein</keyword>
<dbReference type="EMBL" id="CP097510">
    <property type="protein sequence ID" value="URE34000.1"/>
    <property type="molecule type" value="Genomic_DNA"/>
</dbReference>
<dbReference type="AlphaFoldDB" id="A0A9E7HIV9"/>
<evidence type="ECO:0000256" key="5">
    <source>
        <dbReference type="SAM" id="MobiDB-lite"/>
    </source>
</evidence>
<dbReference type="CDD" id="cd00010">
    <property type="entry name" value="AAI_LTSS"/>
    <property type="match status" value="2"/>
</dbReference>
<feature type="domain" description="Bifunctional inhibitor/plant lipid transfer protein/seed storage helical" evidence="8">
    <location>
        <begin position="29"/>
        <end position="106"/>
    </location>
</feature>
<evidence type="ECO:0000256" key="3">
    <source>
        <dbReference type="ARBA" id="ARBA00023157"/>
    </source>
</evidence>
<feature type="compositionally biased region" description="Polar residues" evidence="5">
    <location>
        <begin position="161"/>
        <end position="173"/>
    </location>
</feature>
<dbReference type="PANTHER" id="PTHR33044">
    <property type="entry name" value="BIFUNCTIONAL INHIBITOR/LIPID-TRANSFER PROTEIN/SEED STORAGE 2S ALBUMIN SUPERFAMILY PROTEIN-RELATED"/>
    <property type="match status" value="1"/>
</dbReference>
<feature type="chain" id="PRO_5038389174" evidence="7">
    <location>
        <begin position="25"/>
        <end position="373"/>
    </location>
</feature>
<feature type="transmembrane region" description="Helical" evidence="6">
    <location>
        <begin position="182"/>
        <end position="204"/>
    </location>
</feature>
<dbReference type="Gene3D" id="1.10.110.10">
    <property type="entry name" value="Plant lipid-transfer and hydrophobic proteins"/>
    <property type="match status" value="2"/>
</dbReference>
<protein>
    <submittedName>
        <fullName evidence="9">Protease inhibitor seed storage LTP family protein</fullName>
    </submittedName>
</protein>
<feature type="domain" description="Bifunctional inhibitor/plant lipid transfer protein/seed storage helical" evidence="8">
    <location>
        <begin position="229"/>
        <end position="314"/>
    </location>
</feature>
<dbReference type="Pfam" id="PF14368">
    <property type="entry name" value="LTP_2"/>
    <property type="match status" value="2"/>
</dbReference>
<comment type="similarity">
    <text evidence="1">Belongs to the plant LTP family.</text>
</comment>
<proteinExistence type="inferred from homology"/>
<evidence type="ECO:0000256" key="2">
    <source>
        <dbReference type="ARBA" id="ARBA00022729"/>
    </source>
</evidence>
<feature type="signal peptide" evidence="7">
    <location>
        <begin position="1"/>
        <end position="24"/>
    </location>
</feature>
<dbReference type="SUPFAM" id="SSF47699">
    <property type="entry name" value="Bifunctional inhibitor/lipid-transfer protein/seed storage 2S albumin"/>
    <property type="match status" value="2"/>
</dbReference>
<dbReference type="SMART" id="SM00499">
    <property type="entry name" value="AAI"/>
    <property type="match status" value="2"/>
</dbReference>
<dbReference type="InterPro" id="IPR016140">
    <property type="entry name" value="Bifunc_inhib/LTP/seed_store"/>
</dbReference>
<keyword evidence="10" id="KW-1185">Reference proteome</keyword>
<evidence type="ECO:0000259" key="8">
    <source>
        <dbReference type="SMART" id="SM00499"/>
    </source>
</evidence>
<keyword evidence="6" id="KW-0812">Transmembrane</keyword>
<feature type="region of interest" description="Disordered" evidence="5">
    <location>
        <begin position="121"/>
        <end position="173"/>
    </location>
</feature>
<evidence type="ECO:0000256" key="4">
    <source>
        <dbReference type="ARBA" id="ARBA00023180"/>
    </source>
</evidence>
<evidence type="ECO:0000313" key="9">
    <source>
        <dbReference type="EMBL" id="URE34000.1"/>
    </source>
</evidence>
<dbReference type="InterPro" id="IPR036312">
    <property type="entry name" value="Bifun_inhib/LTP/seed_sf"/>
</dbReference>
<sequence>MARRAFEMTLALLLAAALCAPSSAQTSGCSPTLVSLSPCIGYLVGNSSSPTSTCCTQLADVVQTQTQCLCAVLGGGITQLGFVLNQTQAFTLPGACKIKMSPATQCSGFTVSAPAAAPTAVPTPTASPAAAPPTDAPPAAKPAPASVPTDSTPPVSTPTSGSGAKTTTETSMARSSTKSNTALFSFFFLLFVASYHHLLLIIYLDKRMGVLLLLITTICAVTSRYRSDCTDVLFELAPCLDYVTDASTCPSLDCCKQFTNVIKTRPLCLCAVFDGTASKLLGVPIDTDRAINLPEACQEEEEEEEELSQALPTCKCSCRISFYQTLACVGTNSSTFITESSSSSKKSSPCRATTCWNSMRHNILPSDRKTREK</sequence>
<keyword evidence="6" id="KW-0472">Membrane</keyword>
<keyword evidence="3" id="KW-1015">Disulfide bond</keyword>
<dbReference type="Proteomes" id="UP001055439">
    <property type="component" value="Chromosome 8"/>
</dbReference>
<name>A0A9E7HIV9_9LILI</name>
<feature type="compositionally biased region" description="Pro residues" evidence="5">
    <location>
        <begin position="130"/>
        <end position="141"/>
    </location>
</feature>
<dbReference type="InterPro" id="IPR043325">
    <property type="entry name" value="LTSS"/>
</dbReference>
<evidence type="ECO:0000256" key="1">
    <source>
        <dbReference type="ARBA" id="ARBA00009748"/>
    </source>
</evidence>
<organism evidence="9 10">
    <name type="scientific">Musa troglodytarum</name>
    <name type="common">fe'i banana</name>
    <dbReference type="NCBI Taxonomy" id="320322"/>
    <lineage>
        <taxon>Eukaryota</taxon>
        <taxon>Viridiplantae</taxon>
        <taxon>Streptophyta</taxon>
        <taxon>Embryophyta</taxon>
        <taxon>Tracheophyta</taxon>
        <taxon>Spermatophyta</taxon>
        <taxon>Magnoliopsida</taxon>
        <taxon>Liliopsida</taxon>
        <taxon>Zingiberales</taxon>
        <taxon>Musaceae</taxon>
        <taxon>Musa</taxon>
    </lineage>
</organism>
<keyword evidence="2 7" id="KW-0732">Signal</keyword>
<feature type="compositionally biased region" description="Low complexity" evidence="5">
    <location>
        <begin position="142"/>
        <end position="160"/>
    </location>
</feature>